<dbReference type="PANTHER" id="PTHR43806">
    <property type="entry name" value="PEPTIDASE S8"/>
    <property type="match status" value="1"/>
</dbReference>
<feature type="compositionally biased region" description="Pro residues" evidence="6">
    <location>
        <begin position="26"/>
        <end position="35"/>
    </location>
</feature>
<accession>A0A9W6I6U0</accession>
<gene>
    <name evidence="8" type="ORF">GCM10017600_65510</name>
</gene>
<organism evidence="8 9">
    <name type="scientific">Streptosporangium carneum</name>
    <dbReference type="NCBI Taxonomy" id="47481"/>
    <lineage>
        <taxon>Bacteria</taxon>
        <taxon>Bacillati</taxon>
        <taxon>Actinomycetota</taxon>
        <taxon>Actinomycetes</taxon>
        <taxon>Streptosporangiales</taxon>
        <taxon>Streptosporangiaceae</taxon>
        <taxon>Streptosporangium</taxon>
    </lineage>
</organism>
<evidence type="ECO:0000259" key="7">
    <source>
        <dbReference type="Pfam" id="PF00082"/>
    </source>
</evidence>
<dbReference type="Pfam" id="PF00082">
    <property type="entry name" value="Peptidase_S8"/>
    <property type="match status" value="1"/>
</dbReference>
<dbReference type="SUPFAM" id="SSF52743">
    <property type="entry name" value="Subtilisin-like"/>
    <property type="match status" value="1"/>
</dbReference>
<evidence type="ECO:0000313" key="9">
    <source>
        <dbReference type="Proteomes" id="UP001143474"/>
    </source>
</evidence>
<proteinExistence type="inferred from homology"/>
<keyword evidence="9" id="KW-1185">Reference proteome</keyword>
<sequence length="326" mass="34139">MPDTPTTFVESRDRVEEVEEEEKPDGSPPPSPPRLPAEAVVGVTDLWRHTQGDPAVTVGVYDGPPDLTHPCLTGADLRGLPAWWLPSTPVDQYMVEHGTYTASVVFGQPGSVLPGLAPRCRGLFVPDPCDHVTSPDPVHGARAVDELLEAGADIIQLVPAYPSASGDADDRIKRAVRRAVEAGVLVTAPAGNDYGECGIAPALLPGVLAVGAHRLDGTMYQYSNWGKSYHGHGVTAPGGDVLGALPGGGVKARKGTCVAVSMVTGVAALLVSLQRHLGRPADPLAVGEALLRTARPCAPDQSHGQPERCLNGFLDLPAATRLILRQ</sequence>
<feature type="domain" description="Peptidase S8/S53" evidence="7">
    <location>
        <begin position="90"/>
        <end position="295"/>
    </location>
</feature>
<protein>
    <recommendedName>
        <fullName evidence="7">Peptidase S8/S53 domain-containing protein</fullName>
    </recommendedName>
</protein>
<reference evidence="8" key="1">
    <citation type="journal article" date="2014" name="Int. J. Syst. Evol. Microbiol.">
        <title>Complete genome sequence of Corynebacterium casei LMG S-19264T (=DSM 44701T), isolated from a smear-ripened cheese.</title>
        <authorList>
            <consortium name="US DOE Joint Genome Institute (JGI-PGF)"/>
            <person name="Walter F."/>
            <person name="Albersmeier A."/>
            <person name="Kalinowski J."/>
            <person name="Ruckert C."/>
        </authorList>
    </citation>
    <scope>NUCLEOTIDE SEQUENCE</scope>
    <source>
        <strain evidence="8">VKM Ac-2007</strain>
    </source>
</reference>
<comment type="caution">
    <text evidence="5">Lacks conserved residue(s) required for the propagation of feature annotation.</text>
</comment>
<dbReference type="InterPro" id="IPR036852">
    <property type="entry name" value="Peptidase_S8/S53_dom_sf"/>
</dbReference>
<evidence type="ECO:0000313" key="8">
    <source>
        <dbReference type="EMBL" id="GLK13140.1"/>
    </source>
</evidence>
<dbReference type="EMBL" id="BSEV01000020">
    <property type="protein sequence ID" value="GLK13140.1"/>
    <property type="molecule type" value="Genomic_DNA"/>
</dbReference>
<dbReference type="AlphaFoldDB" id="A0A9W6I6U0"/>
<evidence type="ECO:0000256" key="4">
    <source>
        <dbReference type="ARBA" id="ARBA00022825"/>
    </source>
</evidence>
<evidence type="ECO:0000256" key="2">
    <source>
        <dbReference type="ARBA" id="ARBA00022670"/>
    </source>
</evidence>
<dbReference type="PANTHER" id="PTHR43806:SF11">
    <property type="entry name" value="CEREVISIN-RELATED"/>
    <property type="match status" value="1"/>
</dbReference>
<evidence type="ECO:0000256" key="6">
    <source>
        <dbReference type="SAM" id="MobiDB-lite"/>
    </source>
</evidence>
<reference evidence="8" key="2">
    <citation type="submission" date="2023-01" db="EMBL/GenBank/DDBJ databases">
        <authorList>
            <person name="Sun Q."/>
            <person name="Evtushenko L."/>
        </authorList>
    </citation>
    <scope>NUCLEOTIDE SEQUENCE</scope>
    <source>
        <strain evidence="8">VKM Ac-2007</strain>
    </source>
</reference>
<dbReference type="PROSITE" id="PS51892">
    <property type="entry name" value="SUBTILASE"/>
    <property type="match status" value="1"/>
</dbReference>
<dbReference type="Gene3D" id="3.40.50.200">
    <property type="entry name" value="Peptidase S8/S53 domain"/>
    <property type="match status" value="1"/>
</dbReference>
<dbReference type="Proteomes" id="UP001143474">
    <property type="component" value="Unassembled WGS sequence"/>
</dbReference>
<keyword evidence="2" id="KW-0645">Protease</keyword>
<evidence type="ECO:0000256" key="5">
    <source>
        <dbReference type="PROSITE-ProRule" id="PRU01240"/>
    </source>
</evidence>
<evidence type="ECO:0000256" key="3">
    <source>
        <dbReference type="ARBA" id="ARBA00022801"/>
    </source>
</evidence>
<evidence type="ECO:0000256" key="1">
    <source>
        <dbReference type="ARBA" id="ARBA00011073"/>
    </source>
</evidence>
<dbReference type="InterPro" id="IPR050131">
    <property type="entry name" value="Peptidase_S8_subtilisin-like"/>
</dbReference>
<dbReference type="InterPro" id="IPR000209">
    <property type="entry name" value="Peptidase_S8/S53_dom"/>
</dbReference>
<keyword evidence="3" id="KW-0378">Hydrolase</keyword>
<dbReference type="GO" id="GO:0004252">
    <property type="term" value="F:serine-type endopeptidase activity"/>
    <property type="evidence" value="ECO:0007669"/>
    <property type="project" value="InterPro"/>
</dbReference>
<comment type="caution">
    <text evidence="8">The sequence shown here is derived from an EMBL/GenBank/DDBJ whole genome shotgun (WGS) entry which is preliminary data.</text>
</comment>
<dbReference type="GO" id="GO:0006508">
    <property type="term" value="P:proteolysis"/>
    <property type="evidence" value="ECO:0007669"/>
    <property type="project" value="UniProtKB-KW"/>
</dbReference>
<name>A0A9W6I6U0_9ACTN</name>
<comment type="similarity">
    <text evidence="1 5">Belongs to the peptidase S8 family.</text>
</comment>
<keyword evidence="4" id="KW-0720">Serine protease</keyword>
<dbReference type="RefSeq" id="WP_271221436.1">
    <property type="nucleotide sequence ID" value="NZ_BAAAVD010000038.1"/>
</dbReference>
<feature type="region of interest" description="Disordered" evidence="6">
    <location>
        <begin position="1"/>
        <end position="36"/>
    </location>
</feature>